<dbReference type="InterPro" id="IPR025339">
    <property type="entry name" value="DUF4245"/>
</dbReference>
<feature type="compositionally biased region" description="Low complexity" evidence="1">
    <location>
        <begin position="194"/>
        <end position="210"/>
    </location>
</feature>
<evidence type="ECO:0000256" key="1">
    <source>
        <dbReference type="SAM" id="MobiDB-lite"/>
    </source>
</evidence>
<reference evidence="3 4" key="1">
    <citation type="submission" date="2024-02" db="EMBL/GenBank/DDBJ databases">
        <title>Whole genome sequencing and characterization of Corynebacterium isolated from the ocular surface of dry eye disease sufferers.</title>
        <authorList>
            <person name="Naqvi M."/>
        </authorList>
    </citation>
    <scope>NUCLEOTIDE SEQUENCE [LARGE SCALE GENOMIC DNA]</scope>
    <source>
        <strain evidence="3 4">PCRF</strain>
    </source>
</reference>
<organism evidence="3 4">
    <name type="scientific">Corynebacterium mastitidis</name>
    <dbReference type="NCBI Taxonomy" id="161890"/>
    <lineage>
        <taxon>Bacteria</taxon>
        <taxon>Bacillati</taxon>
        <taxon>Actinomycetota</taxon>
        <taxon>Actinomycetes</taxon>
        <taxon>Mycobacteriales</taxon>
        <taxon>Corynebacteriaceae</taxon>
        <taxon>Corynebacterium</taxon>
    </lineage>
</organism>
<dbReference type="RefSeq" id="WP_337890438.1">
    <property type="nucleotide sequence ID" value="NZ_JBAHVI010000007.1"/>
</dbReference>
<keyword evidence="2" id="KW-0472">Membrane</keyword>
<evidence type="ECO:0000313" key="4">
    <source>
        <dbReference type="Proteomes" id="UP001359781"/>
    </source>
</evidence>
<feature type="region of interest" description="Disordered" evidence="1">
    <location>
        <begin position="183"/>
        <end position="210"/>
    </location>
</feature>
<sequence length="210" mass="22152">MAEKPRIFQDGRDMTLSLVAIVVMMVVGVGATGLCSFEPGNPENGPVPKADASAFLGMEAAGATFPVRLPEVPEGWTANSARRSSLGGQPVPVVGYITDHEGYLQLTQTGEPVAEAVRGYDENPRERDRAVEIEGVPTEVYTSADREVRDLWVADLGDARLLLSGAATEEEFRALIEATVKAQPLRSASSGSVEADAASADPSAAPSEPR</sequence>
<dbReference type="Pfam" id="PF14030">
    <property type="entry name" value="DUF4245"/>
    <property type="match status" value="1"/>
</dbReference>
<protein>
    <submittedName>
        <fullName evidence="3">DUF4245 domain-containing protein</fullName>
    </submittedName>
</protein>
<accession>A0ABU8P1X6</accession>
<evidence type="ECO:0000256" key="2">
    <source>
        <dbReference type="SAM" id="Phobius"/>
    </source>
</evidence>
<name>A0ABU8P1X6_9CORY</name>
<proteinExistence type="predicted"/>
<feature type="transmembrane region" description="Helical" evidence="2">
    <location>
        <begin position="14"/>
        <end position="34"/>
    </location>
</feature>
<dbReference type="Proteomes" id="UP001359781">
    <property type="component" value="Unassembled WGS sequence"/>
</dbReference>
<keyword evidence="2" id="KW-1133">Transmembrane helix</keyword>
<keyword evidence="4" id="KW-1185">Reference proteome</keyword>
<evidence type="ECO:0000313" key="3">
    <source>
        <dbReference type="EMBL" id="MEJ4100334.1"/>
    </source>
</evidence>
<dbReference type="EMBL" id="JBAHVJ010000007">
    <property type="protein sequence ID" value="MEJ4100334.1"/>
    <property type="molecule type" value="Genomic_DNA"/>
</dbReference>
<comment type="caution">
    <text evidence="3">The sequence shown here is derived from an EMBL/GenBank/DDBJ whole genome shotgun (WGS) entry which is preliminary data.</text>
</comment>
<keyword evidence="2" id="KW-0812">Transmembrane</keyword>
<gene>
    <name evidence="3" type="ORF">V5S96_08195</name>
</gene>